<evidence type="ECO:0000256" key="2">
    <source>
        <dbReference type="SAM" id="SignalP"/>
    </source>
</evidence>
<keyword evidence="4" id="KW-1185">Reference proteome</keyword>
<comment type="caution">
    <text evidence="3">The sequence shown here is derived from an EMBL/GenBank/DDBJ whole genome shotgun (WGS) entry which is preliminary data.</text>
</comment>
<dbReference type="EMBL" id="JBHSUC010000010">
    <property type="protein sequence ID" value="MFC6362367.1"/>
    <property type="molecule type" value="Genomic_DNA"/>
</dbReference>
<feature type="chain" id="PRO_5045653845" evidence="2">
    <location>
        <begin position="26"/>
        <end position="99"/>
    </location>
</feature>
<evidence type="ECO:0000256" key="1">
    <source>
        <dbReference type="SAM" id="MobiDB-lite"/>
    </source>
</evidence>
<dbReference type="Proteomes" id="UP001596215">
    <property type="component" value="Unassembled WGS sequence"/>
</dbReference>
<organism evidence="3 4">
    <name type="scientific">Tatumella punctata</name>
    <dbReference type="NCBI Taxonomy" id="399969"/>
    <lineage>
        <taxon>Bacteria</taxon>
        <taxon>Pseudomonadati</taxon>
        <taxon>Pseudomonadota</taxon>
        <taxon>Gammaproteobacteria</taxon>
        <taxon>Enterobacterales</taxon>
        <taxon>Erwiniaceae</taxon>
        <taxon>Tatumella</taxon>
    </lineage>
</organism>
<feature type="region of interest" description="Disordered" evidence="1">
    <location>
        <begin position="22"/>
        <end position="48"/>
    </location>
</feature>
<reference evidence="4" key="1">
    <citation type="journal article" date="2019" name="Int. J. Syst. Evol. Microbiol.">
        <title>The Global Catalogue of Microorganisms (GCM) 10K type strain sequencing project: providing services to taxonomists for standard genome sequencing and annotation.</title>
        <authorList>
            <consortium name="The Broad Institute Genomics Platform"/>
            <consortium name="The Broad Institute Genome Sequencing Center for Infectious Disease"/>
            <person name="Wu L."/>
            <person name="Ma J."/>
        </authorList>
    </citation>
    <scope>NUCLEOTIDE SEQUENCE [LARGE SCALE GENOMIC DNA]</scope>
    <source>
        <strain evidence="4">CGMCC 4.1530</strain>
    </source>
</reference>
<protein>
    <submittedName>
        <fullName evidence="3">Uncharacterized protein</fullName>
    </submittedName>
</protein>
<accession>A0ABW1VRJ4</accession>
<keyword evidence="2" id="KW-0732">Signal</keyword>
<name>A0ABW1VRJ4_9GAMM</name>
<evidence type="ECO:0000313" key="3">
    <source>
        <dbReference type="EMBL" id="MFC6362367.1"/>
    </source>
</evidence>
<dbReference type="RefSeq" id="WP_212708431.1">
    <property type="nucleotide sequence ID" value="NZ_BAAAFW010000060.1"/>
</dbReference>
<feature type="signal peptide" evidence="2">
    <location>
        <begin position="1"/>
        <end position="25"/>
    </location>
</feature>
<proteinExistence type="predicted"/>
<sequence length="99" mass="10529">MMKKLTIYLSVPLLLVSALSAAATASPPDDHGPFPAPGMHSERPPLPMPVYAVTETTSAPVDTLKNLVAQLPQADAGKYQVRIEILPLPAKPLIQGPEH</sequence>
<gene>
    <name evidence="3" type="ORF">ACFP73_09715</name>
</gene>
<evidence type="ECO:0000313" key="4">
    <source>
        <dbReference type="Proteomes" id="UP001596215"/>
    </source>
</evidence>